<reference evidence="1 2" key="1">
    <citation type="submission" date="2020-04" db="EMBL/GenBank/DDBJ databases">
        <title>Paenibacillus algicola sp. nov., a novel marine bacterium producing alginate lyase.</title>
        <authorList>
            <person name="Huang H."/>
        </authorList>
    </citation>
    <scope>NUCLEOTIDE SEQUENCE [LARGE SCALE GENOMIC DNA]</scope>
    <source>
        <strain evidence="1 2">L7-75</strain>
    </source>
</reference>
<protein>
    <recommendedName>
        <fullName evidence="3">ATP-binding protein</fullName>
    </recommendedName>
</protein>
<name>A0A848M3V5_PAELE</name>
<organism evidence="1 2">
    <name type="scientific">Paenibacillus lemnae</name>
    <dbReference type="NCBI Taxonomy" id="1330551"/>
    <lineage>
        <taxon>Bacteria</taxon>
        <taxon>Bacillati</taxon>
        <taxon>Bacillota</taxon>
        <taxon>Bacilli</taxon>
        <taxon>Bacillales</taxon>
        <taxon>Paenibacillaceae</taxon>
        <taxon>Paenibacillus</taxon>
    </lineage>
</organism>
<accession>A0A848M3V5</accession>
<dbReference type="InterPro" id="IPR027417">
    <property type="entry name" value="P-loop_NTPase"/>
</dbReference>
<sequence>MNINEMEGKPMLTQTQFLHPSVNIRFDLGRDEFLDRYLPTPSHAESLKGIIKGFLNKGSHAHIMIGSYGSGKSLLTTIIAGIVSKTIEHKSYSNLLSRFISVDENRETSDYLEAVYNQPITYIPVVLNGNQGSFRKNLMIALYQTLEEHGFDYSMSSVALEIESTIELWKNEYVGAYESFLSSLDETSWNLEQFLLCVKSYDMKAIGWFKEVYTQLTNGSKLSLAYERDIVTQLEFVLQELKSKGYGLFIVYDEFGRFMQTLEKKETHEAMHDLQELAELANKDDAQNLHVLFISHRNMRQYAMKYQNEDLEKEFQKIEERFSQYYTLTDHSTFVRLANSITSQYRIGRDYEEYVSELRRFNLFDELTFYEVENLVIKGAYPLHPVTLFVMTHLANQVAQNERTLFTFLESDELGGLVYQYQKDKDWYRVDSLFDYFEPSIGDFEKESLVGHSYALFQRLQKKLHTLDTRANELKVLKLLSLWNIAGLNVKQLPTEELIAFALSWSIEDVSLVMKSLSEKKVVRLNHRDGYWELFEGSSIDTEFEINQRIKKLILSNRDRMTLLGETLLQRFILSKDYNDMRSMTRFAAVQPVLYSEIINNEITIEQLKTLSDSDAVILLVVNKSHTTEKEIMALRNLCKDEERAIVTVSKLTESEINDLINKLSVVKQLQKDQYFLSQDSYLHDELERMYTDLVYALNSRLDLESLFTEGYWLYNGENIEIGSSVELNKYLSGVFHQVYSETPIFRNEAFNRRSVSKIQRNSAIQVVNRLLKSNGDINFDGNGPDAFIYKTIIMNTGINCDNPDSIANPQLRKLRDEVLAVLAKRKGKLEELIDVFICKPFGIRRPLIPLLLVSLFKQEWKHIMFYNKGVFNSEVNGELIYLMIENPEDYTFTYHPYEKKYQVLVNKVEEIYMGFIETSERVLHPAVYTNKILLRWLRSLPRLTQNTNNLSDSAKRFRTLIRRGEIEPDECLAELFQMYKKNDSCFIELKNECETFSQKHSNDICSKILLSTNTSSYVDLKEWASKKPSVVKVKNDLVKSILDSSSEGWVEDLCKKLIGVNRENWSDATDQLFMSQIESYLNNLSEESYQSYIEVKLGEEALAVPQVQLSDKSQLILNNLKQDVKLMGRTVPKEEIQSLLLQLLKEFVLDS</sequence>
<keyword evidence="2" id="KW-1185">Reference proteome</keyword>
<proteinExistence type="predicted"/>
<evidence type="ECO:0000313" key="2">
    <source>
        <dbReference type="Proteomes" id="UP000565468"/>
    </source>
</evidence>
<dbReference type="AlphaFoldDB" id="A0A848M3V5"/>
<gene>
    <name evidence="1" type="ORF">HII30_03840</name>
</gene>
<dbReference type="RefSeq" id="WP_169503712.1">
    <property type="nucleotide sequence ID" value="NZ_JABBPN010000003.1"/>
</dbReference>
<evidence type="ECO:0000313" key="1">
    <source>
        <dbReference type="EMBL" id="NMO94921.1"/>
    </source>
</evidence>
<dbReference type="Proteomes" id="UP000565468">
    <property type="component" value="Unassembled WGS sequence"/>
</dbReference>
<comment type="caution">
    <text evidence="1">The sequence shown here is derived from an EMBL/GenBank/DDBJ whole genome shotgun (WGS) entry which is preliminary data.</text>
</comment>
<evidence type="ECO:0008006" key="3">
    <source>
        <dbReference type="Google" id="ProtNLM"/>
    </source>
</evidence>
<dbReference type="SUPFAM" id="SSF52540">
    <property type="entry name" value="P-loop containing nucleoside triphosphate hydrolases"/>
    <property type="match status" value="1"/>
</dbReference>
<dbReference type="EMBL" id="JABBPN010000003">
    <property type="protein sequence ID" value="NMO94921.1"/>
    <property type="molecule type" value="Genomic_DNA"/>
</dbReference>